<dbReference type="Gene3D" id="3.30.110.130">
    <property type="entry name" value="Hemolytic toxin, N-terminal domain"/>
    <property type="match status" value="1"/>
</dbReference>
<name>A0A2T3KPR0_PHOLD</name>
<dbReference type="Gene3D" id="6.20.40.20">
    <property type="entry name" value="Leukocidin/Hemolysin toxin, pre-stem domain"/>
    <property type="match status" value="1"/>
</dbReference>
<dbReference type="Pfam" id="PF07968">
    <property type="entry name" value="Leukocidin"/>
    <property type="match status" value="1"/>
</dbReference>
<feature type="domain" description="Ricin B lectin" evidence="2">
    <location>
        <begin position="514"/>
        <end position="628"/>
    </location>
</feature>
<dbReference type="SUPFAM" id="SSF56959">
    <property type="entry name" value="Leukocidin-like"/>
    <property type="match status" value="1"/>
</dbReference>
<dbReference type="InterPro" id="IPR035992">
    <property type="entry name" value="Ricin_B-like_lectins"/>
</dbReference>
<dbReference type="CDD" id="cd23423">
    <property type="entry name" value="beta-trefoil_Ricin_hemolysin"/>
    <property type="match status" value="1"/>
</dbReference>
<organism evidence="3 4">
    <name type="scientific">Photobacterium leiognathi subsp. mandapamensis</name>
    <name type="common">Photobacterium mandapamensis</name>
    <dbReference type="NCBI Taxonomy" id="48408"/>
    <lineage>
        <taxon>Bacteria</taxon>
        <taxon>Pseudomonadati</taxon>
        <taxon>Pseudomonadota</taxon>
        <taxon>Gammaproteobacteria</taxon>
        <taxon>Vibrionales</taxon>
        <taxon>Vibrionaceae</taxon>
        <taxon>Photobacterium</taxon>
    </lineage>
</organism>
<dbReference type="InterPro" id="IPR036435">
    <property type="entry name" value="Leukocidin/porin_MspA_sf"/>
</dbReference>
<comment type="caution">
    <text evidence="3">The sequence shown here is derived from an EMBL/GenBank/DDBJ whole genome shotgun (WGS) entry which is preliminary data.</text>
</comment>
<evidence type="ECO:0000313" key="3">
    <source>
        <dbReference type="EMBL" id="PSV06600.1"/>
    </source>
</evidence>
<dbReference type="InterPro" id="IPR016183">
    <property type="entry name" value="Leukocidin/Hemolysin_toxin"/>
</dbReference>
<reference evidence="3 4" key="1">
    <citation type="submission" date="2018-03" db="EMBL/GenBank/DDBJ databases">
        <title>Whole genome sequencing of Histamine producing bacteria.</title>
        <authorList>
            <person name="Butler K."/>
        </authorList>
    </citation>
    <scope>NUCLEOTIDE SEQUENCE [LARGE SCALE GENOMIC DNA]</scope>
    <source>
        <strain evidence="3 4">Res.4.1</strain>
    </source>
</reference>
<evidence type="ECO:0000313" key="4">
    <source>
        <dbReference type="Proteomes" id="UP000240530"/>
    </source>
</evidence>
<dbReference type="GO" id="GO:0051715">
    <property type="term" value="P:cytolysis in another organism"/>
    <property type="evidence" value="ECO:0007669"/>
    <property type="project" value="InterPro"/>
</dbReference>
<keyword evidence="1" id="KW-0732">Signal</keyword>
<dbReference type="InterPro" id="IPR044883">
    <property type="entry name" value="Hemolysin_pre-stem_dom_sf"/>
</dbReference>
<evidence type="ECO:0000259" key="2">
    <source>
        <dbReference type="SMART" id="SM00458"/>
    </source>
</evidence>
<dbReference type="EMBL" id="PYNS01000038">
    <property type="protein sequence ID" value="PSV06600.1"/>
    <property type="molecule type" value="Genomic_DNA"/>
</dbReference>
<accession>A0A2T3KPR0</accession>
<dbReference type="SMART" id="SM00458">
    <property type="entry name" value="RICIN"/>
    <property type="match status" value="1"/>
</dbReference>
<dbReference type="GO" id="GO:0005576">
    <property type="term" value="C:extracellular region"/>
    <property type="evidence" value="ECO:0007669"/>
    <property type="project" value="InterPro"/>
</dbReference>
<dbReference type="InterPro" id="IPR000772">
    <property type="entry name" value="Ricin_B_lectin"/>
</dbReference>
<dbReference type="AlphaFoldDB" id="A0A2T3KPR0"/>
<evidence type="ECO:0000256" key="1">
    <source>
        <dbReference type="ARBA" id="ARBA00022729"/>
    </source>
</evidence>
<dbReference type="PROSITE" id="PS50231">
    <property type="entry name" value="RICIN_B_LECTIN"/>
    <property type="match status" value="1"/>
</dbReference>
<sequence>MWLIFVLFILKRVNNYLNRNLKYGGSYMKIFRSVNFAIKLIIVRLCCSPVFAYGEQPQGFAANMLSQLQNNSQVDYINAEIWLVDGTSNGNENPSFNLEKITTNILLNNKRTLIDFASIEDESEKDEAKKLFRKQIGISFPEDYLVITKHKNGLMFAPIEGIDDPSIELLDAHDQEENSLNGDVNKDLSKSEHASLPHLSFYLMVKRRISARECTFRSSTLWHEYGKRRYCYNSHISLIYRVNLQRSLAFGSVAGETPDAKIVRITLDDSVSGAGIHLNDSLVSKFHEVPYFLMAGYLHEWSASAIAQDYTFSFSASNNKATVLKTVPRNNLNANYEKKEVSGFTLGVTVGTEMGVTGPKVKSDVTASYTQSRWLTFKTQDYRVERNTNGHKNVSFKWNRHHYSTAKSLLNRSTDAVWVKTFPADLNRINPIGYKGFVPTMDVIFKAAPEALGTTTFSIGSSVNIRPIHHLTYKYFYLFGMHLKYYGTENSPRRRISKNVRFTVDWKHPVFTGGRLVYLQLKGFNNRCVESSSSGTILTRTCNPKRVSQSFIYDKHGRYVSAKDTSLCLDGDYLNQLKQCDMRLTQRWQWVKDSDKLMNIQRGNYLGYNKSTGQLDLYTQETQQISLRMLTDHTDYFEKISQD</sequence>
<dbReference type="InterPro" id="IPR022220">
    <property type="entry name" value="Hemolysin_N"/>
</dbReference>
<dbReference type="Proteomes" id="UP000240530">
    <property type="component" value="Unassembled WGS sequence"/>
</dbReference>
<dbReference type="Pfam" id="PF12563">
    <property type="entry name" value="Hemolysin_N"/>
    <property type="match status" value="1"/>
</dbReference>
<dbReference type="SUPFAM" id="SSF50370">
    <property type="entry name" value="Ricin B-like lectins"/>
    <property type="match status" value="1"/>
</dbReference>
<proteinExistence type="predicted"/>
<gene>
    <name evidence="3" type="ORF">C0W93_20380</name>
</gene>
<dbReference type="Gene3D" id="2.70.240.20">
    <property type="entry name" value="Leukocidin/Hemolysin toxin, cytolysin domain"/>
    <property type="match status" value="1"/>
</dbReference>
<protein>
    <submittedName>
        <fullName evidence="3">Hemolysin</fullName>
    </submittedName>
</protein>
<dbReference type="InterPro" id="IPR043080">
    <property type="entry name" value="Hemolysin_N_sf"/>
</dbReference>